<dbReference type="RefSeq" id="WP_145354447.1">
    <property type="nucleotide sequence ID" value="NZ_CP036262.1"/>
</dbReference>
<dbReference type="InterPro" id="IPR029058">
    <property type="entry name" value="AB_hydrolase_fold"/>
</dbReference>
<keyword evidence="1 2" id="KW-0732">Signal</keyword>
<dbReference type="PANTHER" id="PTHR43037">
    <property type="entry name" value="UNNAMED PRODUCT-RELATED"/>
    <property type="match status" value="1"/>
</dbReference>
<evidence type="ECO:0000256" key="1">
    <source>
        <dbReference type="ARBA" id="ARBA00022729"/>
    </source>
</evidence>
<dbReference type="AlphaFoldDB" id="A0A517MN17"/>
<dbReference type="KEGG" id="rml:FF011L_50870"/>
<dbReference type="SUPFAM" id="SSF53474">
    <property type="entry name" value="alpha/beta-Hydrolases"/>
    <property type="match status" value="1"/>
</dbReference>
<dbReference type="OrthoDB" id="1955879at2"/>
<dbReference type="Gene3D" id="3.40.50.1820">
    <property type="entry name" value="alpha/beta hydrolase"/>
    <property type="match status" value="1"/>
</dbReference>
<dbReference type="Proteomes" id="UP000320672">
    <property type="component" value="Chromosome"/>
</dbReference>
<dbReference type="InterPro" id="IPR050955">
    <property type="entry name" value="Plant_Biomass_Hydrol_Est"/>
</dbReference>
<evidence type="ECO:0000313" key="3">
    <source>
        <dbReference type="EMBL" id="QDS96279.1"/>
    </source>
</evidence>
<reference evidence="3 4" key="1">
    <citation type="submission" date="2019-02" db="EMBL/GenBank/DDBJ databases">
        <title>Deep-cultivation of Planctomycetes and their phenomic and genomic characterization uncovers novel biology.</title>
        <authorList>
            <person name="Wiegand S."/>
            <person name="Jogler M."/>
            <person name="Boedeker C."/>
            <person name="Pinto D."/>
            <person name="Vollmers J."/>
            <person name="Rivas-Marin E."/>
            <person name="Kohn T."/>
            <person name="Peeters S.H."/>
            <person name="Heuer A."/>
            <person name="Rast P."/>
            <person name="Oberbeckmann S."/>
            <person name="Bunk B."/>
            <person name="Jeske O."/>
            <person name="Meyerdierks A."/>
            <person name="Storesund J.E."/>
            <person name="Kallscheuer N."/>
            <person name="Luecker S."/>
            <person name="Lage O.M."/>
            <person name="Pohl T."/>
            <person name="Merkel B.J."/>
            <person name="Hornburger P."/>
            <person name="Mueller R.-W."/>
            <person name="Bruemmer F."/>
            <person name="Labrenz M."/>
            <person name="Spormann A.M."/>
            <person name="Op den Camp H."/>
            <person name="Overmann J."/>
            <person name="Amann R."/>
            <person name="Jetten M.S.M."/>
            <person name="Mascher T."/>
            <person name="Medema M.H."/>
            <person name="Devos D.P."/>
            <person name="Kaster A.-K."/>
            <person name="Ovreas L."/>
            <person name="Rohde M."/>
            <person name="Galperin M.Y."/>
            <person name="Jogler C."/>
        </authorList>
    </citation>
    <scope>NUCLEOTIDE SEQUENCE [LARGE SCALE GENOMIC DNA]</scope>
    <source>
        <strain evidence="3 4">FF011L</strain>
    </source>
</reference>
<evidence type="ECO:0008006" key="5">
    <source>
        <dbReference type="Google" id="ProtNLM"/>
    </source>
</evidence>
<feature type="signal peptide" evidence="2">
    <location>
        <begin position="1"/>
        <end position="23"/>
    </location>
</feature>
<keyword evidence="4" id="KW-1185">Reference proteome</keyword>
<dbReference type="EMBL" id="CP036262">
    <property type="protein sequence ID" value="QDS96279.1"/>
    <property type="molecule type" value="Genomic_DNA"/>
</dbReference>
<feature type="chain" id="PRO_5022010316" description="Alpha/beta hydrolase family protein" evidence="2">
    <location>
        <begin position="24"/>
        <end position="796"/>
    </location>
</feature>
<gene>
    <name evidence="3" type="ORF">FF011L_50870</name>
</gene>
<name>A0A517MN17_9BACT</name>
<accession>A0A517MN17</accession>
<protein>
    <recommendedName>
        <fullName evidence="5">Alpha/beta hydrolase family protein</fullName>
    </recommendedName>
</protein>
<dbReference type="PANTHER" id="PTHR43037:SF1">
    <property type="entry name" value="BLL1128 PROTEIN"/>
    <property type="match status" value="1"/>
</dbReference>
<proteinExistence type="predicted"/>
<sequence precursor="true">MRYPRCLLSTLLLTAFSAVIAVAEYNVPLANGLMVRGSVVEIASLNENAFSKGSGTQPTARPIWMIDDGLRRVFVHQQGMVAVKGDGVVPEVPDLQIRLEIPQNVSSSGRFLGSIGAVHGVSDFSDLGRRKIMIPGPSGGSIPIWQGMTEVTARYIKLQSLHASHNYIWEMRIATSSVPQAQLRRILHNRMQPLTYEIRLDLIRLFIEAEMFEAARQELLTTIAEFPDKPNLKKQLTSLVDRQAKQLLLEAQQRRRAGQYELSARMLSEFQTDQIAAVTKLEFSDELVDLQKELQKGPDLVAQLETQIANLPNEQGAAFQGLLTELKEDISPDTISRLSDYIRLGNDEKIPLENRVALAVGGWILGSGSGLQNLALGRSLIQVRDGVAAYLRSEDPGQRQAILDALRKLEGATVENIAKILPLIRPQRPLPEHPEDWVASPETPPGMYRISIPGPDELATEYIVQLPEEYNPLRAYPAVVSLCAPTGIPRAQIEWWSGSYNESLKMRLGQASRQGYVVIAPLWTRPGQRVYEYTEREHHRVMTCLRDAMRRVSIDADRVFLSGHGDGGTAAWDIGIAHPDVWAGVIPISADPSKYIIHYEDNATDLPIYMVFGEMAGSQAPLVRFGYILDDYMTSKHKAMVVMMRGRGPEDFYEEIHHIFDWMALGANRRGPPPKEIDVVTMRGEDRFFWWLEMPQIDPRNDLNPFLWDYVKKRLKGIVRASVAENNTIRITQGPADQFVIWMNPDMGINLNEQVTIRYLSRLTRFDFDGDIKTILEDVRTRADRQRPYWAFVTAP</sequence>
<organism evidence="3 4">
    <name type="scientific">Roseimaritima multifibrata</name>
    <dbReference type="NCBI Taxonomy" id="1930274"/>
    <lineage>
        <taxon>Bacteria</taxon>
        <taxon>Pseudomonadati</taxon>
        <taxon>Planctomycetota</taxon>
        <taxon>Planctomycetia</taxon>
        <taxon>Pirellulales</taxon>
        <taxon>Pirellulaceae</taxon>
        <taxon>Roseimaritima</taxon>
    </lineage>
</organism>
<evidence type="ECO:0000313" key="4">
    <source>
        <dbReference type="Proteomes" id="UP000320672"/>
    </source>
</evidence>
<evidence type="ECO:0000256" key="2">
    <source>
        <dbReference type="SAM" id="SignalP"/>
    </source>
</evidence>